<organism evidence="3 4">
    <name type="scientific">Desulfosalsimonas propionicica</name>
    <dbReference type="NCBI Taxonomy" id="332175"/>
    <lineage>
        <taxon>Bacteria</taxon>
        <taxon>Pseudomonadati</taxon>
        <taxon>Thermodesulfobacteriota</taxon>
        <taxon>Desulfobacteria</taxon>
        <taxon>Desulfobacterales</taxon>
        <taxon>Desulfosalsimonadaceae</taxon>
        <taxon>Desulfosalsimonas</taxon>
    </lineage>
</organism>
<dbReference type="SMART" id="SM00563">
    <property type="entry name" value="PlsC"/>
    <property type="match status" value="1"/>
</dbReference>
<dbReference type="GO" id="GO:0008654">
    <property type="term" value="P:phospholipid biosynthetic process"/>
    <property type="evidence" value="ECO:0007669"/>
    <property type="project" value="TreeGrafter"/>
</dbReference>
<keyword evidence="1" id="KW-0812">Transmembrane</keyword>
<feature type="transmembrane region" description="Helical" evidence="1">
    <location>
        <begin position="384"/>
        <end position="407"/>
    </location>
</feature>
<protein>
    <submittedName>
        <fullName evidence="3">1-acyl-sn-glycerol-3-phosphate acyltransferase</fullName>
    </submittedName>
</protein>
<dbReference type="GO" id="GO:0016287">
    <property type="term" value="F:glycerone-phosphate O-acyltransferase activity"/>
    <property type="evidence" value="ECO:0007669"/>
    <property type="project" value="TreeGrafter"/>
</dbReference>
<keyword evidence="1" id="KW-0472">Membrane</keyword>
<evidence type="ECO:0000259" key="2">
    <source>
        <dbReference type="SMART" id="SM00563"/>
    </source>
</evidence>
<proteinExistence type="predicted"/>
<keyword evidence="3" id="KW-0012">Acyltransferase</keyword>
<reference evidence="3 4" key="1">
    <citation type="submission" date="2020-07" db="EMBL/GenBank/DDBJ databases">
        <title>Genomic Encyclopedia of Type Strains, Phase IV (KMG-IV): sequencing the most valuable type-strain genomes for metagenomic binning, comparative biology and taxonomic classification.</title>
        <authorList>
            <person name="Goeker M."/>
        </authorList>
    </citation>
    <scope>NUCLEOTIDE SEQUENCE [LARGE SCALE GENOMIC DNA]</scope>
    <source>
        <strain evidence="3 4">DSM 17721</strain>
    </source>
</reference>
<keyword evidence="3" id="KW-0808">Transferase</keyword>
<dbReference type="EMBL" id="JACDUS010000001">
    <property type="protein sequence ID" value="MBA2880243.1"/>
    <property type="molecule type" value="Genomic_DNA"/>
</dbReference>
<dbReference type="GO" id="GO:0004366">
    <property type="term" value="F:glycerol-3-phosphate O-acyltransferase activity"/>
    <property type="evidence" value="ECO:0007669"/>
    <property type="project" value="TreeGrafter"/>
</dbReference>
<dbReference type="PANTHER" id="PTHR31605:SF0">
    <property type="entry name" value="GLYCEROL-3-PHOSPHATE O-ACYLTRANSFERASE 1"/>
    <property type="match status" value="1"/>
</dbReference>
<dbReference type="Proteomes" id="UP000525298">
    <property type="component" value="Unassembled WGS sequence"/>
</dbReference>
<feature type="transmembrane region" description="Helical" evidence="1">
    <location>
        <begin position="344"/>
        <end position="364"/>
    </location>
</feature>
<evidence type="ECO:0000256" key="1">
    <source>
        <dbReference type="SAM" id="Phobius"/>
    </source>
</evidence>
<accession>A0A7W0C6U3</accession>
<sequence length="493" mass="57077">MKLYRVIVWLLRVFSRLYFIEVRSQHPERIPDSGPLILAANHPASVLDAILLAVQTRRQIHFLVRSSLFQNRFVSGLLYRLGAIPVYRSHETRDSGKRNMVAFDKVYELFERGGCLGLFPEGKNSPPGQVAELRTGGARMALGAEERNNYRLGLTIVAVGLNYEHRELFMSSALLRFGPPVRVSDYARMHKIDPETAVRRLTADLQESLRQQTLHVEDQQVDQLAKDLAEALDYRLEPLAADEDTSDTQQAKPRSRIKQWVWKLLEWYRPDPAAGADPFETREKTRKQISTILLRAAVRNSSAIAPLRRQVDRYQDHLRQAELSHAVKRLLNKPVHQRLIRLQMTFYAIAMAPVALFGLVHNIVPYMLTKYTARLVRQEPIRAFAYFGVGFLAFTVTYAGFGFWLWYFAGMTWKWTLAYLALLPPAGFAALHYRRNILVYRDRILVRSFFWNQEELLRLLRRERQEVINRFRELEAGLRTDPQQNPSAGDTET</sequence>
<dbReference type="InterPro" id="IPR052744">
    <property type="entry name" value="GPAT/DAPAT"/>
</dbReference>
<keyword evidence="4" id="KW-1185">Reference proteome</keyword>
<dbReference type="RefSeq" id="WP_181549894.1">
    <property type="nucleotide sequence ID" value="NZ_JACDUS010000001.1"/>
</dbReference>
<keyword evidence="1" id="KW-1133">Transmembrane helix</keyword>
<dbReference type="AlphaFoldDB" id="A0A7W0C6U3"/>
<evidence type="ECO:0000313" key="3">
    <source>
        <dbReference type="EMBL" id="MBA2880243.1"/>
    </source>
</evidence>
<gene>
    <name evidence="3" type="ORF">HNR65_000550</name>
</gene>
<feature type="domain" description="Phospholipid/glycerol acyltransferase" evidence="2">
    <location>
        <begin position="36"/>
        <end position="164"/>
    </location>
</feature>
<name>A0A7W0C6U3_9BACT</name>
<dbReference type="PANTHER" id="PTHR31605">
    <property type="entry name" value="GLYCEROL-3-PHOSPHATE O-ACYLTRANSFERASE 1"/>
    <property type="match status" value="1"/>
</dbReference>
<dbReference type="SUPFAM" id="SSF69593">
    <property type="entry name" value="Glycerol-3-phosphate (1)-acyltransferase"/>
    <property type="match status" value="1"/>
</dbReference>
<evidence type="ECO:0000313" key="4">
    <source>
        <dbReference type="Proteomes" id="UP000525298"/>
    </source>
</evidence>
<comment type="caution">
    <text evidence="3">The sequence shown here is derived from an EMBL/GenBank/DDBJ whole genome shotgun (WGS) entry which is preliminary data.</text>
</comment>
<dbReference type="Pfam" id="PF01553">
    <property type="entry name" value="Acyltransferase"/>
    <property type="match status" value="1"/>
</dbReference>
<feature type="transmembrane region" description="Helical" evidence="1">
    <location>
        <begin position="413"/>
        <end position="433"/>
    </location>
</feature>
<dbReference type="InterPro" id="IPR002123">
    <property type="entry name" value="Plipid/glycerol_acylTrfase"/>
</dbReference>